<sequence>MSGSRELFGGAITATLPVALLDASYVSSTKPTSSVLHDLRRNFRQVPDTQEVYLSPDSGISIIVEVLESVSATDLREAAGQHFDSLAHDNDARSQSVIETVEVPNDSNGATPNPIVLYGTQSVQKFNTATADEVRILLALYRVPQKNVDLVMTMNAPMTGADGDAVTEKEWGTARDAFNTAARSLRIVDYGLFA</sequence>
<keyword evidence="3" id="KW-0653">Protein transport</keyword>
<keyword evidence="2" id="KW-0813">Transport</keyword>
<dbReference type="EMBL" id="MNAD01001008">
    <property type="protein sequence ID" value="OJT08862.1"/>
    <property type="molecule type" value="Genomic_DNA"/>
</dbReference>
<dbReference type="OMA" id="ECSSAWM"/>
<dbReference type="InterPro" id="IPR016123">
    <property type="entry name" value="Mog1/PsbP_a/b/a-sand"/>
</dbReference>
<keyword evidence="5" id="KW-1185">Reference proteome</keyword>
<dbReference type="Pfam" id="PF04603">
    <property type="entry name" value="Mog1"/>
    <property type="match status" value="1"/>
</dbReference>
<reference evidence="4 5" key="1">
    <citation type="submission" date="2016-10" db="EMBL/GenBank/DDBJ databases">
        <title>Genome sequence of the basidiomycete white-rot fungus Trametes pubescens.</title>
        <authorList>
            <person name="Makela M.R."/>
            <person name="Granchi Z."/>
            <person name="Peng M."/>
            <person name="De Vries R.P."/>
            <person name="Grigoriev I."/>
            <person name="Riley R."/>
            <person name="Hilden K."/>
        </authorList>
    </citation>
    <scope>NUCLEOTIDE SEQUENCE [LARGE SCALE GENOMIC DNA]</scope>
    <source>
        <strain evidence="4 5">FBCC735</strain>
    </source>
</reference>
<dbReference type="InterPro" id="IPR007681">
    <property type="entry name" value="Mog1"/>
</dbReference>
<dbReference type="Proteomes" id="UP000184267">
    <property type="component" value="Unassembled WGS sequence"/>
</dbReference>
<gene>
    <name evidence="4" type="ORF">TRAPUB_213</name>
</gene>
<organism evidence="4 5">
    <name type="scientific">Trametes pubescens</name>
    <name type="common">White-rot fungus</name>
    <dbReference type="NCBI Taxonomy" id="154538"/>
    <lineage>
        <taxon>Eukaryota</taxon>
        <taxon>Fungi</taxon>
        <taxon>Dikarya</taxon>
        <taxon>Basidiomycota</taxon>
        <taxon>Agaricomycotina</taxon>
        <taxon>Agaricomycetes</taxon>
        <taxon>Polyporales</taxon>
        <taxon>Polyporaceae</taxon>
        <taxon>Trametes</taxon>
    </lineage>
</organism>
<accession>A0A1M2VMU9</accession>
<dbReference type="AlphaFoldDB" id="A0A1M2VMU9"/>
<comment type="caution">
    <text evidence="4">The sequence shown here is derived from an EMBL/GenBank/DDBJ whole genome shotgun (WGS) entry which is preliminary data.</text>
</comment>
<dbReference type="GO" id="GO:0006606">
    <property type="term" value="P:protein import into nucleus"/>
    <property type="evidence" value="ECO:0007669"/>
    <property type="project" value="TreeGrafter"/>
</dbReference>
<dbReference type="PANTHER" id="PTHR15837">
    <property type="entry name" value="RAN GUANINE NUCLEOTIDE RELEASE FACTOR"/>
    <property type="match status" value="1"/>
</dbReference>
<dbReference type="PANTHER" id="PTHR15837:SF0">
    <property type="entry name" value="RAN GUANINE NUCLEOTIDE RELEASE FACTOR"/>
    <property type="match status" value="1"/>
</dbReference>
<evidence type="ECO:0000256" key="2">
    <source>
        <dbReference type="ARBA" id="ARBA00022448"/>
    </source>
</evidence>
<evidence type="ECO:0000313" key="5">
    <source>
        <dbReference type="Proteomes" id="UP000184267"/>
    </source>
</evidence>
<comment type="similarity">
    <text evidence="1">Belongs to the MOG1 family.</text>
</comment>
<name>A0A1M2VMU9_TRAPU</name>
<dbReference type="Gene3D" id="3.40.1000.10">
    <property type="entry name" value="Mog1/PsbP, alpha/beta/alpha sandwich"/>
    <property type="match status" value="1"/>
</dbReference>
<proteinExistence type="inferred from homology"/>
<dbReference type="SUPFAM" id="SSF55724">
    <property type="entry name" value="Mog1p/PsbP-like"/>
    <property type="match status" value="1"/>
</dbReference>
<dbReference type="OrthoDB" id="10255285at2759"/>
<dbReference type="GO" id="GO:0005085">
    <property type="term" value="F:guanyl-nucleotide exchange factor activity"/>
    <property type="evidence" value="ECO:0007669"/>
    <property type="project" value="TreeGrafter"/>
</dbReference>
<evidence type="ECO:0000313" key="4">
    <source>
        <dbReference type="EMBL" id="OJT08862.1"/>
    </source>
</evidence>
<evidence type="ECO:0000256" key="3">
    <source>
        <dbReference type="ARBA" id="ARBA00022927"/>
    </source>
</evidence>
<dbReference type="STRING" id="154538.A0A1M2VMU9"/>
<dbReference type="GO" id="GO:0031267">
    <property type="term" value="F:small GTPase binding"/>
    <property type="evidence" value="ECO:0007669"/>
    <property type="project" value="TreeGrafter"/>
</dbReference>
<dbReference type="GO" id="GO:0005634">
    <property type="term" value="C:nucleus"/>
    <property type="evidence" value="ECO:0007669"/>
    <property type="project" value="TreeGrafter"/>
</dbReference>
<evidence type="ECO:0000256" key="1">
    <source>
        <dbReference type="ARBA" id="ARBA00010307"/>
    </source>
</evidence>
<protein>
    <submittedName>
        <fullName evidence="4">Ran guanine nucleotide release factor</fullName>
    </submittedName>
</protein>